<dbReference type="EC" id="2.7.1.156" evidence="14"/>
<evidence type="ECO:0000256" key="16">
    <source>
        <dbReference type="PIRSR" id="PIRSR006135-2"/>
    </source>
</evidence>
<keyword evidence="13 14" id="KW-0342">GTP-binding</keyword>
<feature type="binding site" evidence="16">
    <location>
        <position position="114"/>
    </location>
    <ligand>
        <name>GTP</name>
        <dbReference type="ChEBI" id="CHEBI:37565"/>
    </ligand>
</feature>
<dbReference type="UniPathway" id="UPA00148">
    <property type="reaction ID" value="UER00236"/>
</dbReference>
<dbReference type="PANTHER" id="PTHR34848:SF1">
    <property type="entry name" value="BIFUNCTIONAL ADENOSYLCOBALAMIN BIOSYNTHESIS PROTEIN COBU"/>
    <property type="match status" value="1"/>
</dbReference>
<comment type="similarity">
    <text evidence="7 14">Belongs to the CobU/CobP family.</text>
</comment>
<keyword evidence="10 14" id="KW-0547">Nucleotide-binding</keyword>
<name>A0A1I3QFZ7_9RHOB</name>
<dbReference type="GO" id="GO:0043752">
    <property type="term" value="F:adenosylcobinamide kinase activity"/>
    <property type="evidence" value="ECO:0007669"/>
    <property type="project" value="UniProtKB-EC"/>
</dbReference>
<protein>
    <recommendedName>
        <fullName evidence="14">Bifunctional adenosylcobalamin biosynthesis protein</fullName>
        <ecNumber evidence="14">2.7.1.156</ecNumber>
        <ecNumber evidence="14">2.7.7.62</ecNumber>
    </recommendedName>
</protein>
<dbReference type="GO" id="GO:0005524">
    <property type="term" value="F:ATP binding"/>
    <property type="evidence" value="ECO:0007669"/>
    <property type="project" value="UniProtKB-UniRule"/>
</dbReference>
<dbReference type="NCBIfam" id="NF004469">
    <property type="entry name" value="PRK05800.1"/>
    <property type="match status" value="1"/>
</dbReference>
<keyword evidence="8 14" id="KW-0169">Cobalamin biosynthesis</keyword>
<sequence length="207" mass="22733">MRVPRLAICERWLLLIGKPYLIQAEMDLTIMCANMTLVLGGASSGKSNIAENMCINSTLNKVYLASAQVLDTEMRTKVDLHRTERGADWCTIEEPLSADRVISEAKADQILLFDCVTMWLTNHLLADHDLDAETENLIDALRRTPAQIVIVSNEVGMGIVPDNALSRRFRIAQGTLNRQLATQASCVIGVMAGLPFALKGVLPEGLL</sequence>
<feature type="binding site" evidence="16">
    <location>
        <begin position="40"/>
        <end position="47"/>
    </location>
    <ligand>
        <name>GTP</name>
        <dbReference type="ChEBI" id="CHEBI:37565"/>
    </ligand>
</feature>
<comment type="catalytic activity">
    <reaction evidence="2 14">
        <text>adenosylcob(III)inamide phosphate + GTP + H(+) = adenosylcob(III)inamide-GDP + diphosphate</text>
        <dbReference type="Rhea" id="RHEA:22712"/>
        <dbReference type="ChEBI" id="CHEBI:15378"/>
        <dbReference type="ChEBI" id="CHEBI:33019"/>
        <dbReference type="ChEBI" id="CHEBI:37565"/>
        <dbReference type="ChEBI" id="CHEBI:58502"/>
        <dbReference type="ChEBI" id="CHEBI:60487"/>
        <dbReference type="EC" id="2.7.7.62"/>
    </reaction>
</comment>
<evidence type="ECO:0000256" key="7">
    <source>
        <dbReference type="ARBA" id="ARBA00007490"/>
    </source>
</evidence>
<dbReference type="GO" id="GO:0005525">
    <property type="term" value="F:GTP binding"/>
    <property type="evidence" value="ECO:0007669"/>
    <property type="project" value="UniProtKB-UniRule"/>
</dbReference>
<gene>
    <name evidence="17" type="ORF">SAMN04487991_1820</name>
</gene>
<keyword evidence="17" id="KW-0548">Nucleotidyltransferase</keyword>
<keyword evidence="11 14" id="KW-0418">Kinase</keyword>
<dbReference type="InterPro" id="IPR003203">
    <property type="entry name" value="CobU/CobP"/>
</dbReference>
<organism evidence="17 18">
    <name type="scientific">Celeribacter neptunius</name>
    <dbReference type="NCBI Taxonomy" id="588602"/>
    <lineage>
        <taxon>Bacteria</taxon>
        <taxon>Pseudomonadati</taxon>
        <taxon>Pseudomonadota</taxon>
        <taxon>Alphaproteobacteria</taxon>
        <taxon>Rhodobacterales</taxon>
        <taxon>Roseobacteraceae</taxon>
        <taxon>Celeribacter</taxon>
    </lineage>
</organism>
<evidence type="ECO:0000256" key="4">
    <source>
        <dbReference type="ARBA" id="ARBA00003889"/>
    </source>
</evidence>
<dbReference type="EMBL" id="FORH01000003">
    <property type="protein sequence ID" value="SFJ32898.1"/>
    <property type="molecule type" value="Genomic_DNA"/>
</dbReference>
<dbReference type="STRING" id="588602.SAMN04487991_1820"/>
<evidence type="ECO:0000256" key="6">
    <source>
        <dbReference type="ARBA" id="ARBA00005159"/>
    </source>
</evidence>
<dbReference type="SUPFAM" id="SSF52540">
    <property type="entry name" value="P-loop containing nucleoside triphosphate hydrolases"/>
    <property type="match status" value="1"/>
</dbReference>
<evidence type="ECO:0000256" key="3">
    <source>
        <dbReference type="ARBA" id="ARBA00001522"/>
    </source>
</evidence>
<comment type="pathway">
    <text evidence="6 14">Cofactor biosynthesis; adenosylcobalamin biosynthesis; adenosylcobalamin from cob(II)yrinate a,c-diamide: step 5/7.</text>
</comment>
<dbReference type="EC" id="2.7.7.62" evidence="14"/>
<evidence type="ECO:0000256" key="2">
    <source>
        <dbReference type="ARBA" id="ARBA00000711"/>
    </source>
</evidence>
<comment type="catalytic activity">
    <reaction evidence="1 14">
        <text>adenosylcob(III)inamide + ATP = adenosylcob(III)inamide phosphate + ADP + H(+)</text>
        <dbReference type="Rhea" id="RHEA:15769"/>
        <dbReference type="ChEBI" id="CHEBI:2480"/>
        <dbReference type="ChEBI" id="CHEBI:15378"/>
        <dbReference type="ChEBI" id="CHEBI:30616"/>
        <dbReference type="ChEBI" id="CHEBI:58502"/>
        <dbReference type="ChEBI" id="CHEBI:456216"/>
        <dbReference type="EC" id="2.7.1.156"/>
    </reaction>
</comment>
<dbReference type="CDD" id="cd00544">
    <property type="entry name" value="CobU"/>
    <property type="match status" value="1"/>
</dbReference>
<dbReference type="GO" id="GO:0009236">
    <property type="term" value="P:cobalamin biosynthetic process"/>
    <property type="evidence" value="ECO:0007669"/>
    <property type="project" value="UniProtKB-UniRule"/>
</dbReference>
<dbReference type="Pfam" id="PF02283">
    <property type="entry name" value="CobU"/>
    <property type="match status" value="1"/>
</dbReference>
<feature type="active site" description="GMP-histidine intermediate" evidence="15">
    <location>
        <position position="81"/>
    </location>
</feature>
<proteinExistence type="inferred from homology"/>
<evidence type="ECO:0000256" key="13">
    <source>
        <dbReference type="ARBA" id="ARBA00023134"/>
    </source>
</evidence>
<evidence type="ECO:0000256" key="8">
    <source>
        <dbReference type="ARBA" id="ARBA00022573"/>
    </source>
</evidence>
<dbReference type="AlphaFoldDB" id="A0A1I3QFZ7"/>
<comment type="pathway">
    <text evidence="5 14">Cofactor biosynthesis; adenosylcobalamin biosynthesis; adenosylcobalamin from cob(II)yrinate a,c-diamide: step 6/7.</text>
</comment>
<evidence type="ECO:0000256" key="1">
    <source>
        <dbReference type="ARBA" id="ARBA00000312"/>
    </source>
</evidence>
<evidence type="ECO:0000256" key="12">
    <source>
        <dbReference type="ARBA" id="ARBA00022840"/>
    </source>
</evidence>
<dbReference type="PIRSF" id="PIRSF006135">
    <property type="entry name" value="CobU"/>
    <property type="match status" value="1"/>
</dbReference>
<evidence type="ECO:0000256" key="15">
    <source>
        <dbReference type="PIRSR" id="PIRSR006135-1"/>
    </source>
</evidence>
<evidence type="ECO:0000256" key="14">
    <source>
        <dbReference type="PIRNR" id="PIRNR006135"/>
    </source>
</evidence>
<evidence type="ECO:0000313" key="18">
    <source>
        <dbReference type="Proteomes" id="UP000199630"/>
    </source>
</evidence>
<dbReference type="Proteomes" id="UP000199630">
    <property type="component" value="Unassembled WGS sequence"/>
</dbReference>
<feature type="binding site" evidence="16">
    <location>
        <begin position="65"/>
        <end position="67"/>
    </location>
    <ligand>
        <name>GTP</name>
        <dbReference type="ChEBI" id="CHEBI:37565"/>
    </ligand>
</feature>
<dbReference type="InterPro" id="IPR027417">
    <property type="entry name" value="P-loop_NTPase"/>
</dbReference>
<dbReference type="RefSeq" id="WP_342714559.1">
    <property type="nucleotide sequence ID" value="NZ_FORH01000003.1"/>
</dbReference>
<reference evidence="18" key="1">
    <citation type="submission" date="2016-10" db="EMBL/GenBank/DDBJ databases">
        <authorList>
            <person name="Varghese N."/>
            <person name="Submissions S."/>
        </authorList>
    </citation>
    <scope>NUCLEOTIDE SEQUENCE [LARGE SCALE GENOMIC DNA]</scope>
    <source>
        <strain evidence="18">DSM 26471</strain>
    </source>
</reference>
<evidence type="ECO:0000256" key="9">
    <source>
        <dbReference type="ARBA" id="ARBA00022679"/>
    </source>
</evidence>
<keyword evidence="18" id="KW-1185">Reference proteome</keyword>
<comment type="function">
    <text evidence="4 14">Catalyzes ATP-dependent phosphorylation of adenosylcobinamide and addition of GMP to adenosylcobinamide phosphate.</text>
</comment>
<dbReference type="GO" id="GO:0008820">
    <property type="term" value="F:cobinamide phosphate guanylyltransferase activity"/>
    <property type="evidence" value="ECO:0007669"/>
    <property type="project" value="UniProtKB-UniRule"/>
</dbReference>
<feature type="binding site" evidence="16">
    <location>
        <position position="93"/>
    </location>
    <ligand>
        <name>GTP</name>
        <dbReference type="ChEBI" id="CHEBI:37565"/>
    </ligand>
</feature>
<feature type="binding site" evidence="16">
    <location>
        <begin position="82"/>
        <end position="85"/>
    </location>
    <ligand>
        <name>GTP</name>
        <dbReference type="ChEBI" id="CHEBI:37565"/>
    </ligand>
</feature>
<evidence type="ECO:0000256" key="5">
    <source>
        <dbReference type="ARBA" id="ARBA00004692"/>
    </source>
</evidence>
<keyword evidence="12 14" id="KW-0067">ATP-binding</keyword>
<dbReference type="Gene3D" id="3.40.50.300">
    <property type="entry name" value="P-loop containing nucleotide triphosphate hydrolases"/>
    <property type="match status" value="1"/>
</dbReference>
<evidence type="ECO:0000256" key="11">
    <source>
        <dbReference type="ARBA" id="ARBA00022777"/>
    </source>
</evidence>
<evidence type="ECO:0000256" key="10">
    <source>
        <dbReference type="ARBA" id="ARBA00022741"/>
    </source>
</evidence>
<keyword evidence="9 14" id="KW-0808">Transferase</keyword>
<dbReference type="PANTHER" id="PTHR34848">
    <property type="match status" value="1"/>
</dbReference>
<comment type="catalytic activity">
    <reaction evidence="3">
        <text>adenosylcob(III)inamide + GTP = adenosylcob(III)inamide phosphate + GDP + H(+)</text>
        <dbReference type="Rhea" id="RHEA:15765"/>
        <dbReference type="ChEBI" id="CHEBI:2480"/>
        <dbReference type="ChEBI" id="CHEBI:15378"/>
        <dbReference type="ChEBI" id="CHEBI:37565"/>
        <dbReference type="ChEBI" id="CHEBI:58189"/>
        <dbReference type="ChEBI" id="CHEBI:58502"/>
        <dbReference type="EC" id="2.7.1.156"/>
    </reaction>
</comment>
<evidence type="ECO:0000313" key="17">
    <source>
        <dbReference type="EMBL" id="SFJ32898.1"/>
    </source>
</evidence>
<accession>A0A1I3QFZ7</accession>